<reference evidence="3 4" key="1">
    <citation type="submission" date="2021-03" db="EMBL/GenBank/DDBJ databases">
        <title>Actinomadura violae sp. nov., isolated from lichen in Thailand.</title>
        <authorList>
            <person name="Kanchanasin P."/>
            <person name="Saeng-In P."/>
            <person name="Phongsopitanun W."/>
            <person name="Yuki M."/>
            <person name="Kudo T."/>
            <person name="Ohkuma M."/>
            <person name="Tanasupawat S."/>
        </authorList>
    </citation>
    <scope>NUCLEOTIDE SEQUENCE [LARGE SCALE GENOMIC DNA]</scope>
    <source>
        <strain evidence="3 4">LCR2-06</strain>
    </source>
</reference>
<keyword evidence="4" id="KW-1185">Reference proteome</keyword>
<dbReference type="EMBL" id="JAGEPF010000005">
    <property type="protein sequence ID" value="MBO2457570.1"/>
    <property type="molecule type" value="Genomic_DNA"/>
</dbReference>
<evidence type="ECO:0000256" key="1">
    <source>
        <dbReference type="ARBA" id="ARBA00004370"/>
    </source>
</evidence>
<evidence type="ECO:0000313" key="3">
    <source>
        <dbReference type="EMBL" id="MBO2457570.1"/>
    </source>
</evidence>
<protein>
    <recommendedName>
        <fullName evidence="5">Mce-associated membrane protein</fullName>
    </recommendedName>
</protein>
<dbReference type="RefSeq" id="WP_208238767.1">
    <property type="nucleotide sequence ID" value="NZ_JAGEPF010000005.1"/>
</dbReference>
<dbReference type="PANTHER" id="PTHR37042:SF4">
    <property type="entry name" value="OUTER MEMBRANE PROTEIN RV1973"/>
    <property type="match status" value="1"/>
</dbReference>
<dbReference type="PANTHER" id="PTHR37042">
    <property type="entry name" value="OUTER MEMBRANE PROTEIN RV1973"/>
    <property type="match status" value="1"/>
</dbReference>
<comment type="subcellular location">
    <subcellularLocation>
        <location evidence="1">Membrane</location>
    </subcellularLocation>
</comment>
<accession>A0ABS3RNC4</accession>
<proteinExistence type="predicted"/>
<sequence>MTSATTTALRRAVKRARRPAAGARRMAAARRLAAPAVAAALCAYGAAMWHAGGTAPPRTGTALVDAAATADVNGQVTQAISALFSYNYLDPGRTDTAVRLSLTPAGRSQYGKMFTPTRQAADKQKAILTTTVTHSGVTSLRDGQARVLVYADQRSTTSAGGSQPSSGTVILVHAERIKDTWKIGRIDTFT</sequence>
<organism evidence="3 4">
    <name type="scientific">Actinomadura violacea</name>
    <dbReference type="NCBI Taxonomy" id="2819934"/>
    <lineage>
        <taxon>Bacteria</taxon>
        <taxon>Bacillati</taxon>
        <taxon>Actinomycetota</taxon>
        <taxon>Actinomycetes</taxon>
        <taxon>Streptosporangiales</taxon>
        <taxon>Thermomonosporaceae</taxon>
        <taxon>Actinomadura</taxon>
    </lineage>
</organism>
<comment type="caution">
    <text evidence="3">The sequence shown here is derived from an EMBL/GenBank/DDBJ whole genome shotgun (WGS) entry which is preliminary data.</text>
</comment>
<evidence type="ECO:0000313" key="4">
    <source>
        <dbReference type="Proteomes" id="UP000680206"/>
    </source>
</evidence>
<keyword evidence="2" id="KW-0472">Membrane</keyword>
<evidence type="ECO:0000256" key="2">
    <source>
        <dbReference type="ARBA" id="ARBA00023136"/>
    </source>
</evidence>
<evidence type="ECO:0008006" key="5">
    <source>
        <dbReference type="Google" id="ProtNLM"/>
    </source>
</evidence>
<gene>
    <name evidence="3" type="ORF">J4709_08295</name>
</gene>
<name>A0ABS3RNC4_9ACTN</name>
<dbReference type="Proteomes" id="UP000680206">
    <property type="component" value="Unassembled WGS sequence"/>
</dbReference>